<name>A0ABU6K716_9RHOO</name>
<accession>A0ABU6K716</accession>
<protein>
    <submittedName>
        <fullName evidence="1">PP0621 family protein</fullName>
    </submittedName>
</protein>
<sequence length="83" mass="8999">MRNLLLFLLILIGVYYLRRLLTGDRSEGAAPGQAPPDVAPPREAELVLPCAQCGLLVPASEGVEAQGLFFCSPEHQRLGPTRQ</sequence>
<dbReference type="Proteomes" id="UP001331561">
    <property type="component" value="Unassembled WGS sequence"/>
</dbReference>
<dbReference type="NCBIfam" id="NF041023">
    <property type="entry name" value="PP0621_fam"/>
    <property type="match status" value="1"/>
</dbReference>
<proteinExistence type="predicted"/>
<organism evidence="1 2">
    <name type="scientific">Uliginosibacterium silvisoli</name>
    <dbReference type="NCBI Taxonomy" id="3114758"/>
    <lineage>
        <taxon>Bacteria</taxon>
        <taxon>Pseudomonadati</taxon>
        <taxon>Pseudomonadota</taxon>
        <taxon>Betaproteobacteria</taxon>
        <taxon>Rhodocyclales</taxon>
        <taxon>Zoogloeaceae</taxon>
        <taxon>Uliginosibacterium</taxon>
    </lineage>
</organism>
<dbReference type="EMBL" id="JAYXHS010000003">
    <property type="protein sequence ID" value="MEC5387593.1"/>
    <property type="molecule type" value="Genomic_DNA"/>
</dbReference>
<evidence type="ECO:0000313" key="2">
    <source>
        <dbReference type="Proteomes" id="UP001331561"/>
    </source>
</evidence>
<evidence type="ECO:0000313" key="1">
    <source>
        <dbReference type="EMBL" id="MEC5387593.1"/>
    </source>
</evidence>
<dbReference type="RefSeq" id="WP_327600561.1">
    <property type="nucleotide sequence ID" value="NZ_JAYXHS010000003.1"/>
</dbReference>
<dbReference type="InterPro" id="IPR049708">
    <property type="entry name" value="PP0621-like"/>
</dbReference>
<keyword evidence="2" id="KW-1185">Reference proteome</keyword>
<gene>
    <name evidence="1" type="ORF">VVD49_17810</name>
</gene>
<comment type="caution">
    <text evidence="1">The sequence shown here is derived from an EMBL/GenBank/DDBJ whole genome shotgun (WGS) entry which is preliminary data.</text>
</comment>
<reference evidence="1 2" key="1">
    <citation type="submission" date="2024-01" db="EMBL/GenBank/DDBJ databases">
        <title>Uliginosibacterium soil sp. nov.</title>
        <authorList>
            <person name="Lv Y."/>
        </authorList>
    </citation>
    <scope>NUCLEOTIDE SEQUENCE [LARGE SCALE GENOMIC DNA]</scope>
    <source>
        <strain evidence="1 2">H3</strain>
    </source>
</reference>